<name>A0A4C1UAV6_EUMVA</name>
<comment type="caution">
    <text evidence="1">The sequence shown here is derived from an EMBL/GenBank/DDBJ whole genome shotgun (WGS) entry which is preliminary data.</text>
</comment>
<organism evidence="1 2">
    <name type="scientific">Eumeta variegata</name>
    <name type="common">Bagworm moth</name>
    <name type="synonym">Eumeta japonica</name>
    <dbReference type="NCBI Taxonomy" id="151549"/>
    <lineage>
        <taxon>Eukaryota</taxon>
        <taxon>Metazoa</taxon>
        <taxon>Ecdysozoa</taxon>
        <taxon>Arthropoda</taxon>
        <taxon>Hexapoda</taxon>
        <taxon>Insecta</taxon>
        <taxon>Pterygota</taxon>
        <taxon>Neoptera</taxon>
        <taxon>Endopterygota</taxon>
        <taxon>Lepidoptera</taxon>
        <taxon>Glossata</taxon>
        <taxon>Ditrysia</taxon>
        <taxon>Tineoidea</taxon>
        <taxon>Psychidae</taxon>
        <taxon>Oiketicinae</taxon>
        <taxon>Eumeta</taxon>
    </lineage>
</organism>
<dbReference type="AlphaFoldDB" id="A0A4C1UAV6"/>
<sequence>MATLRPRRRGKLLYIGRAFGDQARKEAIDNKELIRSPELPSKNHSPSLCLKIDYTNSREDLPTTRSKWKSETSKTILKTCVSTPIGHMQPSSRAVKFAAKSRSIETRDGSRVVGGDGCHASRCGLRFGFAIAIEISKDERAREPPESR</sequence>
<evidence type="ECO:0000313" key="1">
    <source>
        <dbReference type="EMBL" id="GBP23449.1"/>
    </source>
</evidence>
<proteinExistence type="predicted"/>
<accession>A0A4C1UAV6</accession>
<evidence type="ECO:0000313" key="2">
    <source>
        <dbReference type="Proteomes" id="UP000299102"/>
    </source>
</evidence>
<dbReference type="Proteomes" id="UP000299102">
    <property type="component" value="Unassembled WGS sequence"/>
</dbReference>
<dbReference type="EMBL" id="BGZK01000150">
    <property type="protein sequence ID" value="GBP23449.1"/>
    <property type="molecule type" value="Genomic_DNA"/>
</dbReference>
<keyword evidence="2" id="KW-1185">Reference proteome</keyword>
<protein>
    <submittedName>
        <fullName evidence="1">Uncharacterized protein</fullName>
    </submittedName>
</protein>
<reference evidence="1 2" key="1">
    <citation type="journal article" date="2019" name="Commun. Biol.">
        <title>The bagworm genome reveals a unique fibroin gene that provides high tensile strength.</title>
        <authorList>
            <person name="Kono N."/>
            <person name="Nakamura H."/>
            <person name="Ohtoshi R."/>
            <person name="Tomita M."/>
            <person name="Numata K."/>
            <person name="Arakawa K."/>
        </authorList>
    </citation>
    <scope>NUCLEOTIDE SEQUENCE [LARGE SCALE GENOMIC DNA]</scope>
</reference>
<gene>
    <name evidence="1" type="ORF">EVAR_22309_1</name>
</gene>